<feature type="compositionally biased region" description="Basic and acidic residues" evidence="1">
    <location>
        <begin position="44"/>
        <end position="56"/>
    </location>
</feature>
<dbReference type="PANTHER" id="PTHR33606:SF3">
    <property type="entry name" value="PROTEIN YCII"/>
    <property type="match status" value="1"/>
</dbReference>
<sequence>MNTWLVRIPNAPGTAEDQAKIHHAHTAHNMSLLAAGKIVFGGEIRGHQEDNDKDPRPGGTVKGSAFVIQADTEIDVWTMVQDDPYATSGTWKVVDAEITPVKVTVVRPL</sequence>
<dbReference type="InterPro" id="IPR005545">
    <property type="entry name" value="YCII"/>
</dbReference>
<dbReference type="EMBL" id="LFZO01000031">
    <property type="protein sequence ID" value="KXT16716.1"/>
    <property type="molecule type" value="Genomic_DNA"/>
</dbReference>
<dbReference type="Pfam" id="PF03795">
    <property type="entry name" value="YCII"/>
    <property type="match status" value="1"/>
</dbReference>
<organism evidence="3 4">
    <name type="scientific">Pseudocercospora musae</name>
    <dbReference type="NCBI Taxonomy" id="113226"/>
    <lineage>
        <taxon>Eukaryota</taxon>
        <taxon>Fungi</taxon>
        <taxon>Dikarya</taxon>
        <taxon>Ascomycota</taxon>
        <taxon>Pezizomycotina</taxon>
        <taxon>Dothideomycetes</taxon>
        <taxon>Dothideomycetidae</taxon>
        <taxon>Mycosphaerellales</taxon>
        <taxon>Mycosphaerellaceae</taxon>
        <taxon>Pseudocercospora</taxon>
    </lineage>
</organism>
<proteinExistence type="predicted"/>
<reference evidence="3 4" key="1">
    <citation type="submission" date="2015-07" db="EMBL/GenBank/DDBJ databases">
        <title>Comparative genomics of the Sigatoka disease complex on banana suggests a link between parallel evolutionary changes in Pseudocercospora fijiensis and Pseudocercospora eumusae and increased virulence on the banana host.</title>
        <authorList>
            <person name="Chang T.-C."/>
            <person name="Salvucci A."/>
            <person name="Crous P.W."/>
            <person name="Stergiopoulos I."/>
        </authorList>
    </citation>
    <scope>NUCLEOTIDE SEQUENCE [LARGE SCALE GENOMIC DNA]</scope>
    <source>
        <strain evidence="3 4">CBS 116634</strain>
    </source>
</reference>
<keyword evidence="4" id="KW-1185">Reference proteome</keyword>
<protein>
    <recommendedName>
        <fullName evidence="2">YCII-related domain-containing protein</fullName>
    </recommendedName>
</protein>
<evidence type="ECO:0000313" key="3">
    <source>
        <dbReference type="EMBL" id="KXT16716.1"/>
    </source>
</evidence>
<dbReference type="SUPFAM" id="SSF54909">
    <property type="entry name" value="Dimeric alpha+beta barrel"/>
    <property type="match status" value="1"/>
</dbReference>
<dbReference type="AlphaFoldDB" id="A0A139IQ82"/>
<evidence type="ECO:0000256" key="1">
    <source>
        <dbReference type="SAM" id="MobiDB-lite"/>
    </source>
</evidence>
<dbReference type="Gene3D" id="3.30.70.1060">
    <property type="entry name" value="Dimeric alpha+beta barrel"/>
    <property type="match status" value="1"/>
</dbReference>
<dbReference type="Proteomes" id="UP000073492">
    <property type="component" value="Unassembled WGS sequence"/>
</dbReference>
<feature type="region of interest" description="Disordered" evidence="1">
    <location>
        <begin position="43"/>
        <end position="62"/>
    </location>
</feature>
<accession>A0A139IQ82</accession>
<name>A0A139IQ82_9PEZI</name>
<evidence type="ECO:0000259" key="2">
    <source>
        <dbReference type="Pfam" id="PF03795"/>
    </source>
</evidence>
<dbReference type="OrthoDB" id="5519740at2759"/>
<dbReference type="InterPro" id="IPR011008">
    <property type="entry name" value="Dimeric_a/b-barrel"/>
</dbReference>
<gene>
    <name evidence="3" type="ORF">AC579_5245</name>
</gene>
<evidence type="ECO:0000313" key="4">
    <source>
        <dbReference type="Proteomes" id="UP000073492"/>
    </source>
</evidence>
<comment type="caution">
    <text evidence="3">The sequence shown here is derived from an EMBL/GenBank/DDBJ whole genome shotgun (WGS) entry which is preliminary data.</text>
</comment>
<dbReference type="PANTHER" id="PTHR33606">
    <property type="entry name" value="PROTEIN YCII"/>
    <property type="match status" value="1"/>
</dbReference>
<dbReference type="InterPro" id="IPR051807">
    <property type="entry name" value="Sec-metab_biosynth-assoc"/>
</dbReference>
<feature type="domain" description="YCII-related" evidence="2">
    <location>
        <begin position="5"/>
        <end position="94"/>
    </location>
</feature>